<evidence type="ECO:0008006" key="4">
    <source>
        <dbReference type="Google" id="ProtNLM"/>
    </source>
</evidence>
<evidence type="ECO:0000313" key="3">
    <source>
        <dbReference type="Proteomes" id="UP000229896"/>
    </source>
</evidence>
<dbReference type="AlphaFoldDB" id="A0A2M6YD60"/>
<evidence type="ECO:0000313" key="2">
    <source>
        <dbReference type="EMBL" id="PIU24629.1"/>
    </source>
</evidence>
<keyword evidence="1" id="KW-0812">Transmembrane</keyword>
<feature type="transmembrane region" description="Helical" evidence="1">
    <location>
        <begin position="192"/>
        <end position="212"/>
    </location>
</feature>
<dbReference type="GO" id="GO:0005886">
    <property type="term" value="C:plasma membrane"/>
    <property type="evidence" value="ECO:0007669"/>
    <property type="project" value="UniProtKB-SubCell"/>
</dbReference>
<protein>
    <recommendedName>
        <fullName evidence="4">ABC transporter permease</fullName>
    </recommendedName>
</protein>
<feature type="transmembrane region" description="Helical" evidence="1">
    <location>
        <begin position="243"/>
        <end position="261"/>
    </location>
</feature>
<organism evidence="2 3">
    <name type="scientific">Candidatus Berkelbacteria bacterium CG08_land_8_20_14_0_20_39_8</name>
    <dbReference type="NCBI Taxonomy" id="1974511"/>
    <lineage>
        <taxon>Bacteria</taxon>
        <taxon>Candidatus Berkelbacteria</taxon>
    </lineage>
</organism>
<dbReference type="Proteomes" id="UP000229896">
    <property type="component" value="Unassembled WGS sequence"/>
</dbReference>
<name>A0A2M6YD60_9BACT</name>
<accession>A0A2M6YD60</accession>
<dbReference type="PANTHER" id="PTHR37305">
    <property type="entry name" value="INTEGRAL MEMBRANE PROTEIN-RELATED"/>
    <property type="match status" value="1"/>
</dbReference>
<feature type="transmembrane region" description="Helical" evidence="1">
    <location>
        <begin position="160"/>
        <end position="185"/>
    </location>
</feature>
<feature type="transmembrane region" description="Helical" evidence="1">
    <location>
        <begin position="123"/>
        <end position="148"/>
    </location>
</feature>
<comment type="caution">
    <text evidence="2">The sequence shown here is derived from an EMBL/GenBank/DDBJ whole genome shotgun (WGS) entry which is preliminary data.</text>
</comment>
<dbReference type="GO" id="GO:0140359">
    <property type="term" value="F:ABC-type transporter activity"/>
    <property type="evidence" value="ECO:0007669"/>
    <property type="project" value="InterPro"/>
</dbReference>
<gene>
    <name evidence="2" type="ORF">COT12_00050</name>
</gene>
<dbReference type="Pfam" id="PF12679">
    <property type="entry name" value="ABC2_membrane_2"/>
    <property type="match status" value="1"/>
</dbReference>
<dbReference type="EMBL" id="PEXI01000003">
    <property type="protein sequence ID" value="PIU24629.1"/>
    <property type="molecule type" value="Genomic_DNA"/>
</dbReference>
<proteinExistence type="predicted"/>
<feature type="transmembrane region" description="Helical" evidence="1">
    <location>
        <begin position="16"/>
        <end position="34"/>
    </location>
</feature>
<keyword evidence="1" id="KW-1133">Transmembrane helix</keyword>
<evidence type="ECO:0000256" key="1">
    <source>
        <dbReference type="SAM" id="Phobius"/>
    </source>
</evidence>
<reference evidence="3" key="1">
    <citation type="submission" date="2017-09" db="EMBL/GenBank/DDBJ databases">
        <title>Depth-based differentiation of microbial function through sediment-hosted aquifers and enrichment of novel symbionts in the deep terrestrial subsurface.</title>
        <authorList>
            <person name="Probst A.J."/>
            <person name="Ladd B."/>
            <person name="Jarett J.K."/>
            <person name="Geller-Mcgrath D.E."/>
            <person name="Sieber C.M.K."/>
            <person name="Emerson J.B."/>
            <person name="Anantharaman K."/>
            <person name="Thomas B.C."/>
            <person name="Malmstrom R."/>
            <person name="Stieglmeier M."/>
            <person name="Klingl A."/>
            <person name="Woyke T."/>
            <person name="Ryan C.M."/>
            <person name="Banfield J.F."/>
        </authorList>
    </citation>
    <scope>NUCLEOTIDE SEQUENCE [LARGE SCALE GENOMIC DNA]</scope>
</reference>
<keyword evidence="1" id="KW-0472">Membrane</keyword>
<dbReference type="PANTHER" id="PTHR37305:SF2">
    <property type="entry name" value="BACITRACIN TRANSPORT PERMEASE PROTEIN BCRB"/>
    <property type="match status" value="1"/>
</dbReference>
<sequence length="268" mass="30185">MLRIIWETMKERKWPVIIYCAASVLLLILYIALFPSLQTQSQQLTEVLKSMPDNLLKAFGSSADQLSNFTLESLLASKQFSMMFQLLAAILAISIAANDLSGEIEIGTIDFLLSQPVSRLKFYFARFLSGTFLLTIFVVLSTIVVMPIAGLFHVVYNPEIYWKLFVVAWLYTIAFYAFSYLLSVIFSAKGRVFAITAGMLTAMYAVYLISALKENLDKLKYLSFFHYFSADIMYSGQIDKTGALIFIITIIGGLLIGAVIFDRRDILV</sequence>